<dbReference type="eggNOG" id="COG4988">
    <property type="taxonomic scope" value="Bacteria"/>
</dbReference>
<protein>
    <submittedName>
        <fullName evidence="7">ABC transporter transmembrane region</fullName>
    </submittedName>
</protein>
<dbReference type="InterPro" id="IPR036640">
    <property type="entry name" value="ABC1_TM_sf"/>
</dbReference>
<dbReference type="InterPro" id="IPR011527">
    <property type="entry name" value="ABC1_TM_dom"/>
</dbReference>
<gene>
    <name evidence="7" type="ORF">STRUR_1036</name>
</gene>
<dbReference type="PANTHER" id="PTHR43394">
    <property type="entry name" value="ATP-DEPENDENT PERMEASE MDL1, MITOCHONDRIAL"/>
    <property type="match status" value="1"/>
</dbReference>
<feature type="domain" description="ABC transmembrane type-1" evidence="6">
    <location>
        <begin position="6"/>
        <end position="222"/>
    </location>
</feature>
<dbReference type="EMBL" id="AEUZ02000001">
    <property type="protein sequence ID" value="EHJ56536.1"/>
    <property type="molecule type" value="Genomic_DNA"/>
</dbReference>
<proteinExistence type="predicted"/>
<comment type="subcellular location">
    <subcellularLocation>
        <location evidence="1">Cell membrane</location>
        <topology evidence="1">Multi-pass membrane protein</topology>
    </subcellularLocation>
</comment>
<dbReference type="GO" id="GO:0005524">
    <property type="term" value="F:ATP binding"/>
    <property type="evidence" value="ECO:0007669"/>
    <property type="project" value="InterPro"/>
</dbReference>
<sequence length="244" mass="28707">MHYLYWASLLAWFQFLSRIICFYIIAQLFNAFVHHQHVNVLKHAILLFGISIIGFIISLFAKNLQGILSQYARDHLKKSFLESFKKKYSSFSSKTNADIYNLVSQGIDSLDTYYSHYLSSSLRTLFNCLTILVIVILIFPLGGIIFLVILPLIPISIKLMQKRSQKIMKHYWQTYMDVGNLFMDDLEGLNTLYSYQVDERYEIEFIKKSRSISKSNNATFSIPITSCRIYGCRYVFRHWVVWFH</sequence>
<keyword evidence="2 5" id="KW-0812">Transmembrane</keyword>
<comment type="caution">
    <text evidence="7">The sequence shown here is derived from an EMBL/GenBank/DDBJ whole genome shotgun (WGS) entry which is preliminary data.</text>
</comment>
<dbReference type="InterPro" id="IPR039421">
    <property type="entry name" value="Type_1_exporter"/>
</dbReference>
<evidence type="ECO:0000256" key="3">
    <source>
        <dbReference type="ARBA" id="ARBA00022989"/>
    </source>
</evidence>
<reference evidence="7 8" key="1">
    <citation type="journal article" date="2014" name="Int. J. Syst. Evol. Microbiol.">
        <title>Phylogenomics and the dynamic genome evolution of the genus Streptococcus.</title>
        <authorList>
            <consortium name="The Broad Institute Genome Sequencing Platform"/>
            <person name="Richards V.P."/>
            <person name="Palmer S.R."/>
            <person name="Pavinski Bitar P.D."/>
            <person name="Qin X."/>
            <person name="Weinstock G.M."/>
            <person name="Highlander S.K."/>
            <person name="Town C.D."/>
            <person name="Burne R.A."/>
            <person name="Stanhope M.J."/>
        </authorList>
    </citation>
    <scope>NUCLEOTIDE SEQUENCE [LARGE SCALE GENOMIC DNA]</scope>
    <source>
        <strain evidence="7 8">2285-97</strain>
    </source>
</reference>
<keyword evidence="4 5" id="KW-0472">Membrane</keyword>
<organism evidence="7 8">
    <name type="scientific">Streptococcus urinalis 2285-97</name>
    <dbReference type="NCBI Taxonomy" id="764291"/>
    <lineage>
        <taxon>Bacteria</taxon>
        <taxon>Bacillati</taxon>
        <taxon>Bacillota</taxon>
        <taxon>Bacilli</taxon>
        <taxon>Lactobacillales</taxon>
        <taxon>Streptococcaceae</taxon>
        <taxon>Streptococcus</taxon>
    </lineage>
</organism>
<evidence type="ECO:0000256" key="2">
    <source>
        <dbReference type="ARBA" id="ARBA00022692"/>
    </source>
</evidence>
<dbReference type="Proteomes" id="UP000005388">
    <property type="component" value="Unassembled WGS sequence"/>
</dbReference>
<keyword evidence="8" id="KW-1185">Reference proteome</keyword>
<feature type="transmembrane region" description="Helical" evidence="5">
    <location>
        <begin position="44"/>
        <end position="61"/>
    </location>
</feature>
<name>G5KFM9_9STRE</name>
<dbReference type="Gene3D" id="1.20.1560.10">
    <property type="entry name" value="ABC transporter type 1, transmembrane domain"/>
    <property type="match status" value="1"/>
</dbReference>
<keyword evidence="3 5" id="KW-1133">Transmembrane helix</keyword>
<dbReference type="GO" id="GO:0005886">
    <property type="term" value="C:plasma membrane"/>
    <property type="evidence" value="ECO:0007669"/>
    <property type="project" value="UniProtKB-SubCell"/>
</dbReference>
<evidence type="ECO:0000313" key="7">
    <source>
        <dbReference type="EMBL" id="EHJ56536.1"/>
    </source>
</evidence>
<dbReference type="PROSITE" id="PS50929">
    <property type="entry name" value="ABC_TM1F"/>
    <property type="match status" value="1"/>
</dbReference>
<dbReference type="SUPFAM" id="SSF90123">
    <property type="entry name" value="ABC transporter transmembrane region"/>
    <property type="match status" value="1"/>
</dbReference>
<dbReference type="STRING" id="764291.STRUR_1036"/>
<dbReference type="Pfam" id="PF00664">
    <property type="entry name" value="ABC_membrane"/>
    <property type="match status" value="1"/>
</dbReference>
<evidence type="ECO:0000256" key="4">
    <source>
        <dbReference type="ARBA" id="ARBA00023136"/>
    </source>
</evidence>
<feature type="transmembrane region" description="Helical" evidence="5">
    <location>
        <begin position="12"/>
        <end position="32"/>
    </location>
</feature>
<evidence type="ECO:0000313" key="8">
    <source>
        <dbReference type="Proteomes" id="UP000005388"/>
    </source>
</evidence>
<evidence type="ECO:0000259" key="6">
    <source>
        <dbReference type="PROSITE" id="PS50929"/>
    </source>
</evidence>
<evidence type="ECO:0000256" key="1">
    <source>
        <dbReference type="ARBA" id="ARBA00004651"/>
    </source>
</evidence>
<feature type="transmembrane region" description="Helical" evidence="5">
    <location>
        <begin position="124"/>
        <end position="153"/>
    </location>
</feature>
<dbReference type="GO" id="GO:0015421">
    <property type="term" value="F:ABC-type oligopeptide transporter activity"/>
    <property type="evidence" value="ECO:0007669"/>
    <property type="project" value="TreeGrafter"/>
</dbReference>
<accession>G5KFM9</accession>
<dbReference type="PANTHER" id="PTHR43394:SF1">
    <property type="entry name" value="ATP-BINDING CASSETTE SUB-FAMILY B MEMBER 10, MITOCHONDRIAL"/>
    <property type="match status" value="1"/>
</dbReference>
<dbReference type="AlphaFoldDB" id="G5KFM9"/>
<evidence type="ECO:0000256" key="5">
    <source>
        <dbReference type="SAM" id="Phobius"/>
    </source>
</evidence>